<dbReference type="AlphaFoldDB" id="A0A6P8YR93"/>
<sequence length="162" mass="18894">MASETGPYICHFDRFGDCPGMLPGKHDTRHIRLSHYNPRQPFLKQNMTGNITLVEDLYDADACWTSVSLDLRSNNQWKNNYFVFNGSRVNCSGYRRHAPDYFRVMFKQDPNRKGPCFVKAMAQAVRGTEEQKIFLVSYMERNPAFCQREFRGAQGLLELRQK</sequence>
<protein>
    <submittedName>
        <fullName evidence="2">Uncharacterized protein LOC117642467</fullName>
    </submittedName>
</protein>
<keyword evidence="1" id="KW-1185">Reference proteome</keyword>
<proteinExistence type="predicted"/>
<name>A0A6P8YR93_THRPL</name>
<gene>
    <name evidence="2" type="primary">LOC117642467</name>
</gene>
<evidence type="ECO:0000313" key="1">
    <source>
        <dbReference type="Proteomes" id="UP000515158"/>
    </source>
</evidence>
<reference evidence="2" key="1">
    <citation type="submission" date="2025-08" db="UniProtKB">
        <authorList>
            <consortium name="RefSeq"/>
        </authorList>
    </citation>
    <scope>IDENTIFICATION</scope>
    <source>
        <tissue evidence="2">Total insect</tissue>
    </source>
</reference>
<dbReference type="InParanoid" id="A0A6P8YR93"/>
<organism evidence="2">
    <name type="scientific">Thrips palmi</name>
    <name type="common">Melon thrips</name>
    <dbReference type="NCBI Taxonomy" id="161013"/>
    <lineage>
        <taxon>Eukaryota</taxon>
        <taxon>Metazoa</taxon>
        <taxon>Ecdysozoa</taxon>
        <taxon>Arthropoda</taxon>
        <taxon>Hexapoda</taxon>
        <taxon>Insecta</taxon>
        <taxon>Pterygota</taxon>
        <taxon>Neoptera</taxon>
        <taxon>Paraneoptera</taxon>
        <taxon>Thysanoptera</taxon>
        <taxon>Terebrantia</taxon>
        <taxon>Thripoidea</taxon>
        <taxon>Thripidae</taxon>
        <taxon>Thrips</taxon>
    </lineage>
</organism>
<dbReference type="RefSeq" id="XP_034236592.1">
    <property type="nucleotide sequence ID" value="XM_034380701.1"/>
</dbReference>
<dbReference type="GeneID" id="117642467"/>
<dbReference type="Proteomes" id="UP000515158">
    <property type="component" value="Unplaced"/>
</dbReference>
<dbReference type="KEGG" id="tpal:117642467"/>
<evidence type="ECO:0000313" key="2">
    <source>
        <dbReference type="RefSeq" id="XP_034236592.1"/>
    </source>
</evidence>
<accession>A0A6P8YR93</accession>